<dbReference type="PROSITE" id="PS51918">
    <property type="entry name" value="RADICAL_SAM"/>
    <property type="match status" value="1"/>
</dbReference>
<dbReference type="InterPro" id="IPR023862">
    <property type="entry name" value="CHP03960_rSAM"/>
</dbReference>
<dbReference type="Gene3D" id="3.80.30.20">
    <property type="entry name" value="tm_1862 like domain"/>
    <property type="match status" value="1"/>
</dbReference>
<dbReference type="InterPro" id="IPR058240">
    <property type="entry name" value="rSAM_sf"/>
</dbReference>
<protein>
    <submittedName>
        <fullName evidence="2">TIGR03960 family B12-binding radical SAM protein</fullName>
    </submittedName>
</protein>
<dbReference type="Pfam" id="PF04055">
    <property type="entry name" value="Radical_SAM"/>
    <property type="match status" value="1"/>
</dbReference>
<dbReference type="SFLD" id="SFLDS00029">
    <property type="entry name" value="Radical_SAM"/>
    <property type="match status" value="1"/>
</dbReference>
<evidence type="ECO:0000259" key="1">
    <source>
        <dbReference type="PROSITE" id="PS51918"/>
    </source>
</evidence>
<dbReference type="SUPFAM" id="SSF102114">
    <property type="entry name" value="Radical SAM enzymes"/>
    <property type="match status" value="1"/>
</dbReference>
<dbReference type="InterPro" id="IPR007197">
    <property type="entry name" value="rSAM"/>
</dbReference>
<dbReference type="Proteomes" id="UP000665020">
    <property type="component" value="Chromosome"/>
</dbReference>
<evidence type="ECO:0000313" key="2">
    <source>
        <dbReference type="EMBL" id="QTL97265.1"/>
    </source>
</evidence>
<reference evidence="2" key="1">
    <citation type="submission" date="2019-12" db="EMBL/GenBank/DDBJ databases">
        <authorList>
            <person name="zhang j."/>
            <person name="sun C.M."/>
        </authorList>
    </citation>
    <scope>NUCLEOTIDE SEQUENCE</scope>
    <source>
        <strain evidence="2">NS-1</strain>
    </source>
</reference>
<dbReference type="RefSeq" id="WP_230868901.1">
    <property type="nucleotide sequence ID" value="NZ_CP046640.1"/>
</dbReference>
<dbReference type="KEGG" id="ifn:GM661_04350"/>
<dbReference type="InterPro" id="IPR045784">
    <property type="entry name" value="Radical_SAM_N2"/>
</dbReference>
<dbReference type="GO" id="GO:0003824">
    <property type="term" value="F:catalytic activity"/>
    <property type="evidence" value="ECO:0007669"/>
    <property type="project" value="InterPro"/>
</dbReference>
<dbReference type="GO" id="GO:0051536">
    <property type="term" value="F:iron-sulfur cluster binding"/>
    <property type="evidence" value="ECO:0007669"/>
    <property type="project" value="InterPro"/>
</dbReference>
<dbReference type="AlphaFoldDB" id="A0A8A7KB02"/>
<dbReference type="PANTHER" id="PTHR42731">
    <property type="entry name" value="SLL1084 PROTEIN"/>
    <property type="match status" value="1"/>
</dbReference>
<dbReference type="CDD" id="cd01335">
    <property type="entry name" value="Radical_SAM"/>
    <property type="match status" value="1"/>
</dbReference>
<accession>A0A8A7KB02</accession>
<dbReference type="EMBL" id="CP046640">
    <property type="protein sequence ID" value="QTL97265.1"/>
    <property type="molecule type" value="Genomic_DNA"/>
</dbReference>
<evidence type="ECO:0000313" key="3">
    <source>
        <dbReference type="Proteomes" id="UP000665020"/>
    </source>
</evidence>
<sequence>MDLSNRLEGLLYRVTKPSRYIGNEWNVIKKDWQPDLTKVVMAFPDLYEIGMSHLGLKIIYHLLNQQGDILCERVYAPWTDMEDLMRKEEIPLFSLESRREIRDFDIFGFTLQYEMSYTNILNMLDLANIPLYSRDRDEAYPLVIAGGSTVYNPEPLTSFIDLFFIGEAEEGIVTLVRKYKELQKQGLKREEILYHLSQLPGVYVPRFYDLKYKEGGVVSEIFINREGVKPSISRQIVSNLDEAFYPVDFIVPYHDIVHDRAVIEIARGCTRGCRFCAAGISYRPVRERKKETVIRLADEILESTGYEELSLTSLSAVDYSDIAGLVKSLAHRYEDKKISISLPSLRVDRFSVNLAKEVQRVRKSGLTFAPEAGTQRLRDVINKGVNEEDIFEAVKGAFEEGWSTIKLYFMMGLPLEQDEDLAGISKLVKDILKLGKSIRSQRKKRMRAIKIHVSVSTFVPKPFTPFQWAKMDGREEIVSKQNYLINNIKGRGLSLSWNDPELSLLEGVFSRGDRRLGPVLESAWRKGCRFDGWSDSFDFENWRHAFQENELSIEEYLRARDVDEILPWDHINMGVSKEFLQQEYQLAEKGVLTEDCRNAGCTGCDICSELNTKLELVGDN</sequence>
<gene>
    <name evidence="2" type="ORF">GM661_04350</name>
</gene>
<dbReference type="SMART" id="SM00729">
    <property type="entry name" value="Elp3"/>
    <property type="match status" value="1"/>
</dbReference>
<organism evidence="2 3">
    <name type="scientific">Iocasia fonsfrigidae</name>
    <dbReference type="NCBI Taxonomy" id="2682810"/>
    <lineage>
        <taxon>Bacteria</taxon>
        <taxon>Bacillati</taxon>
        <taxon>Bacillota</taxon>
        <taxon>Clostridia</taxon>
        <taxon>Halanaerobiales</taxon>
        <taxon>Halanaerobiaceae</taxon>
        <taxon>Iocasia</taxon>
    </lineage>
</organism>
<dbReference type="InterPro" id="IPR023404">
    <property type="entry name" value="rSAM_horseshoe"/>
</dbReference>
<dbReference type="Pfam" id="PF19864">
    <property type="entry name" value="Radical_SAM_N2"/>
    <property type="match status" value="1"/>
</dbReference>
<name>A0A8A7KB02_9FIRM</name>
<dbReference type="PANTHER" id="PTHR42731:SF1">
    <property type="entry name" value="RADICAL SAM DOMAIN PROTEIN"/>
    <property type="match status" value="1"/>
</dbReference>
<proteinExistence type="predicted"/>
<dbReference type="NCBIfam" id="TIGR03960">
    <property type="entry name" value="rSAM_fuse_unch"/>
    <property type="match status" value="1"/>
</dbReference>
<dbReference type="InterPro" id="IPR006638">
    <property type="entry name" value="Elp3/MiaA/NifB-like_rSAM"/>
</dbReference>
<dbReference type="SFLD" id="SFLDG01082">
    <property type="entry name" value="B12-binding_domain_containing"/>
    <property type="match status" value="1"/>
</dbReference>
<keyword evidence="3" id="KW-1185">Reference proteome</keyword>
<feature type="domain" description="Radical SAM core" evidence="1">
    <location>
        <begin position="255"/>
        <end position="499"/>
    </location>
</feature>